<comment type="caution">
    <text evidence="6">The sequence shown here is derived from an EMBL/GenBank/DDBJ whole genome shotgun (WGS) entry which is preliminary data.</text>
</comment>
<organism evidence="6 7">
    <name type="scientific">Acinetobacter pittii ANC 4050</name>
    <dbReference type="NCBI Taxonomy" id="1217691"/>
    <lineage>
        <taxon>Bacteria</taxon>
        <taxon>Pseudomonadati</taxon>
        <taxon>Pseudomonadota</taxon>
        <taxon>Gammaproteobacteria</taxon>
        <taxon>Moraxellales</taxon>
        <taxon>Moraxellaceae</taxon>
        <taxon>Acinetobacter</taxon>
        <taxon>Acinetobacter calcoaceticus/baumannii complex</taxon>
    </lineage>
</organism>
<evidence type="ECO:0000259" key="5">
    <source>
        <dbReference type="Pfam" id="PF00296"/>
    </source>
</evidence>
<dbReference type="CDD" id="cd01094">
    <property type="entry name" value="Alkanesulfonate_monoxygenase"/>
    <property type="match status" value="1"/>
</dbReference>
<dbReference type="HOGENOM" id="CLU_027853_1_2_6"/>
<evidence type="ECO:0000256" key="1">
    <source>
        <dbReference type="ARBA" id="ARBA00022630"/>
    </source>
</evidence>
<name>R8YH83_ACIPI</name>
<evidence type="ECO:0000256" key="3">
    <source>
        <dbReference type="ARBA" id="ARBA00023002"/>
    </source>
</evidence>
<proteinExistence type="predicted"/>
<evidence type="ECO:0000313" key="7">
    <source>
        <dbReference type="Proteomes" id="UP000014024"/>
    </source>
</evidence>
<dbReference type="PATRIC" id="fig|1217691.3.peg.1495"/>
<keyword evidence="1" id="KW-0285">Flavoprotein</keyword>
<dbReference type="Gene3D" id="3.20.20.30">
    <property type="entry name" value="Luciferase-like domain"/>
    <property type="match status" value="1"/>
</dbReference>
<accession>R8YH83</accession>
<dbReference type="AlphaFoldDB" id="R8YH83"/>
<dbReference type="RefSeq" id="WP_016141522.1">
    <property type="nucleotide sequence ID" value="NZ_KB976987.1"/>
</dbReference>
<feature type="domain" description="Luciferase-like" evidence="5">
    <location>
        <begin position="13"/>
        <end position="332"/>
    </location>
</feature>
<dbReference type="InterPro" id="IPR050172">
    <property type="entry name" value="SsuD_RutA_monooxygenase"/>
</dbReference>
<dbReference type="Pfam" id="PF00296">
    <property type="entry name" value="Bac_luciferase"/>
    <property type="match status" value="1"/>
</dbReference>
<dbReference type="EMBL" id="APQM01000007">
    <property type="protein sequence ID" value="EOQ68793.1"/>
    <property type="molecule type" value="Genomic_DNA"/>
</dbReference>
<reference evidence="6 7" key="1">
    <citation type="submission" date="2013-02" db="EMBL/GenBank/DDBJ databases">
        <title>The Genome Sequence of Acinetobacter sp. ANC 4050.</title>
        <authorList>
            <consortium name="The Broad Institute Genome Sequencing Platform"/>
            <consortium name="The Broad Institute Genome Sequencing Center for Infectious Disease"/>
            <person name="Cerqueira G."/>
            <person name="Feldgarden M."/>
            <person name="Courvalin P."/>
            <person name="Perichon B."/>
            <person name="Grillot-Courvalin C."/>
            <person name="Clermont D."/>
            <person name="Rocha E."/>
            <person name="Yoon E.-J."/>
            <person name="Nemec A."/>
            <person name="Walker B."/>
            <person name="Young S.K."/>
            <person name="Zeng Q."/>
            <person name="Gargeya S."/>
            <person name="Fitzgerald M."/>
            <person name="Haas B."/>
            <person name="Abouelleil A."/>
            <person name="Alvarado L."/>
            <person name="Arachchi H.M."/>
            <person name="Berlin A.M."/>
            <person name="Chapman S.B."/>
            <person name="Dewar J."/>
            <person name="Goldberg J."/>
            <person name="Griggs A."/>
            <person name="Gujja S."/>
            <person name="Hansen M."/>
            <person name="Howarth C."/>
            <person name="Imamovic A."/>
            <person name="Larimer J."/>
            <person name="McCowan C."/>
            <person name="Murphy C."/>
            <person name="Neiman D."/>
            <person name="Pearson M."/>
            <person name="Priest M."/>
            <person name="Roberts A."/>
            <person name="Saif S."/>
            <person name="Shea T."/>
            <person name="Sisk P."/>
            <person name="Sykes S."/>
            <person name="Wortman J."/>
            <person name="Nusbaum C."/>
            <person name="Birren B."/>
        </authorList>
    </citation>
    <scope>NUCLEOTIDE SEQUENCE [LARGE SCALE GENOMIC DNA]</scope>
    <source>
        <strain evidence="6 7">ANC 4050</strain>
    </source>
</reference>
<evidence type="ECO:0000313" key="6">
    <source>
        <dbReference type="EMBL" id="EOQ68793.1"/>
    </source>
</evidence>
<keyword evidence="3" id="KW-0560">Oxidoreductase</keyword>
<dbReference type="PANTHER" id="PTHR42847:SF4">
    <property type="entry name" value="ALKANESULFONATE MONOOXYGENASE-RELATED"/>
    <property type="match status" value="1"/>
</dbReference>
<dbReference type="InterPro" id="IPR011251">
    <property type="entry name" value="Luciferase-like_dom"/>
</dbReference>
<sequence>MFDNDFKTSETFKLGIFSSNCSGGMTPSTLDDGWEASWDKNLELAQMADKAGIDFMLPVARFIGLGGKKDFQGSVLDTITWATALLAKTEKIKIFTTLHTSMNHPIIAAKQISTMAQIGKGRVGVNIVAGWNKPEYDALGIHLPKDHPTRYRYAQEWFNLIKKIWESKEPFDWNGEFFQTKGSYGKPNLTLLPPIFNAAGSKEGREFALKNSDFLFTPVHLKLEDSCKEIKQLKDEAKTLGKVIKVLTTTHIICRPTEEEAQVEWKRQLENADSQAVQHILDTLFAFSKVMPPEQIASFHDRVATAFGGFPIVGTPEQVAEGLASLEEAGFSGCTLSFFDYTKEFPFFRDYVMPILKERVVLSSSIEQSHHFSK</sequence>
<dbReference type="InterPro" id="IPR036661">
    <property type="entry name" value="Luciferase-like_sf"/>
</dbReference>
<protein>
    <recommendedName>
        <fullName evidence="5">Luciferase-like domain-containing protein</fullName>
    </recommendedName>
</protein>
<evidence type="ECO:0000256" key="2">
    <source>
        <dbReference type="ARBA" id="ARBA00022643"/>
    </source>
</evidence>
<dbReference type="SUPFAM" id="SSF51679">
    <property type="entry name" value="Bacterial luciferase-like"/>
    <property type="match status" value="1"/>
</dbReference>
<keyword evidence="4" id="KW-0503">Monooxygenase</keyword>
<dbReference type="OrthoDB" id="9814695at2"/>
<dbReference type="PANTHER" id="PTHR42847">
    <property type="entry name" value="ALKANESULFONATE MONOOXYGENASE"/>
    <property type="match status" value="1"/>
</dbReference>
<dbReference type="GO" id="GO:0046306">
    <property type="term" value="P:alkanesulfonate catabolic process"/>
    <property type="evidence" value="ECO:0007669"/>
    <property type="project" value="TreeGrafter"/>
</dbReference>
<evidence type="ECO:0000256" key="4">
    <source>
        <dbReference type="ARBA" id="ARBA00023033"/>
    </source>
</evidence>
<keyword evidence="2" id="KW-0288">FMN</keyword>
<dbReference type="Proteomes" id="UP000014024">
    <property type="component" value="Unassembled WGS sequence"/>
</dbReference>
<gene>
    <name evidence="6" type="ORF">F931_01510</name>
</gene>
<dbReference type="GO" id="GO:0008726">
    <property type="term" value="F:alkanesulfonate monooxygenase activity"/>
    <property type="evidence" value="ECO:0007669"/>
    <property type="project" value="TreeGrafter"/>
</dbReference>